<proteinExistence type="predicted"/>
<dbReference type="eggNOG" id="arCOG07710">
    <property type="taxonomic scope" value="Archaea"/>
</dbReference>
<dbReference type="PATRIC" id="fig|593117.10.peg.299"/>
<accession>C5A3J0</accession>
<dbReference type="AlphaFoldDB" id="C5A3J0"/>
<evidence type="ECO:0000313" key="2">
    <source>
        <dbReference type="EMBL" id="ACS32802.1"/>
    </source>
</evidence>
<gene>
    <name evidence="2" type="ordered locus">TGAM_0300</name>
</gene>
<sequence length="829" mass="91791">MDYSEDELKDMAREIAQNGLPDEVVDELRSSGWNDEEIKALEEYIKENTDSITGSFSMSAFLQALSDSFIFTGWKYAKYETWAVEREFWPASPSQAPSGTLTSNPLVSTSSIRSAIINQNPNSLVYAVRSTKSDVVDTIYSASIYYSNGGIGFSMVTIDSRGKTVRRYSWENALKAYRTLGELYTIAVAIEKGNSNPELWGLARQKYDELEEYMKVRLVSTSFTPNPSPPRPRPMPTPLHLSTPEPLTSTSSQEPVFRINAVRVVRASHDANPIKYHVAIDYTVSGGQVVVYNVTFNTGSEEQAVTPGILDPGSGTIESGNLTTSVGVLDGSLKVKVSGIVTITYRPVTGPGGENVVIKSTSSVESVSEPATLDYGDETTSIRVIKLEYTGTFDLISQLDPEKVKVKVMPSKDVAEVGDSITFRLRIENGNTLPVRGYYTLYAQVPDGSGKRTVRLGGGKLTLGANKETEVTVSTVPYPEPGRYEYFAVFSYAGFQAEDRGSVLVQREDDPGKVYIEGVEVDPDLPKEYETVNFTVTLGNTYPTAEDLKIALYIDGRVVDQKSVEILANSENKVVLRWYSAEKGDHHYYIEVNRTLGDINLGKVDTYSGNITAFDGDFGVSFTVWPRTLDGGGRVWFTLKLRVYHSKYDFKDNSNDPLPDILMSTSPTVTYHIKIVDQNGIVIKNFNYDIPDKAGVYTLWISGPILYRTGNYTFKLVVDDFIYNEEGKPLGLGTEEQREAKVEVTPPTTKKAFMGCDNMKLSAEKGNLVLDMKCEVYFTNPTDVEWNITRIDIDPSRILATERTKDVTIGIPAETIITRKVAPGGVGEF</sequence>
<organism evidence="2 3">
    <name type="scientific">Thermococcus gammatolerans (strain DSM 15229 / JCM 11827 / EJ3)</name>
    <dbReference type="NCBI Taxonomy" id="593117"/>
    <lineage>
        <taxon>Archaea</taxon>
        <taxon>Methanobacteriati</taxon>
        <taxon>Methanobacteriota</taxon>
        <taxon>Thermococci</taxon>
        <taxon>Thermococcales</taxon>
        <taxon>Thermococcaceae</taxon>
        <taxon>Thermococcus</taxon>
    </lineage>
</organism>
<dbReference type="KEGG" id="tga:TGAM_0300"/>
<feature type="compositionally biased region" description="Low complexity" evidence="1">
    <location>
        <begin position="238"/>
        <end position="252"/>
    </location>
</feature>
<dbReference type="EMBL" id="CP001398">
    <property type="protein sequence ID" value="ACS32802.1"/>
    <property type="molecule type" value="Genomic_DNA"/>
</dbReference>
<feature type="region of interest" description="Disordered" evidence="1">
    <location>
        <begin position="221"/>
        <end position="253"/>
    </location>
</feature>
<name>C5A3J0_THEGJ</name>
<evidence type="ECO:0000256" key="1">
    <source>
        <dbReference type="SAM" id="MobiDB-lite"/>
    </source>
</evidence>
<dbReference type="STRING" id="593117.TGAM_0300"/>
<feature type="compositionally biased region" description="Pro residues" evidence="1">
    <location>
        <begin position="226"/>
        <end position="237"/>
    </location>
</feature>
<dbReference type="GeneID" id="7988956"/>
<dbReference type="RefSeq" id="WP_015857921.1">
    <property type="nucleotide sequence ID" value="NC_012804.1"/>
</dbReference>
<evidence type="ECO:0000313" key="3">
    <source>
        <dbReference type="Proteomes" id="UP000001488"/>
    </source>
</evidence>
<dbReference type="OrthoDB" id="102331at2157"/>
<keyword evidence="3" id="KW-1185">Reference proteome</keyword>
<protein>
    <submittedName>
        <fullName evidence="2">Uncharacterized protein</fullName>
    </submittedName>
</protein>
<dbReference type="InterPro" id="IPR013783">
    <property type="entry name" value="Ig-like_fold"/>
</dbReference>
<dbReference type="Proteomes" id="UP000001488">
    <property type="component" value="Chromosome"/>
</dbReference>
<dbReference type="Gene3D" id="2.60.40.10">
    <property type="entry name" value="Immunoglobulins"/>
    <property type="match status" value="1"/>
</dbReference>
<dbReference type="HOGENOM" id="CLU_319031_0_0_2"/>
<reference evidence="2 3" key="1">
    <citation type="journal article" date="2007" name="Genome Biol.">
        <title>Genome analysis and genome-wide proteomics of Thermococcus gammatolerans, the most radioresistant organism known amongst the Archaea.</title>
        <authorList>
            <person name="Zivanovic Y."/>
            <person name="Armengaud J."/>
            <person name="Lagorce A."/>
            <person name="Leplat C."/>
            <person name="Guerin P."/>
            <person name="Dutertre M."/>
            <person name="Anthouard V."/>
            <person name="Forterre P."/>
            <person name="Wincker P."/>
            <person name="Confalonieri F."/>
        </authorList>
    </citation>
    <scope>NUCLEOTIDE SEQUENCE [LARGE SCALE GENOMIC DNA]</scope>
    <source>
        <strain evidence="3">DSM 15229 / JCM 11827 / EJ3</strain>
    </source>
</reference>
<dbReference type="PaxDb" id="593117-TGAM_0300"/>